<evidence type="ECO:0000313" key="3">
    <source>
        <dbReference type="Proteomes" id="UP000324354"/>
    </source>
</evidence>
<sequence length="198" mass="20796">MALAIAIGSATAGVLTARLGYRVSFAILALIIGLSSLISTTLPETLGERSSEKGVNSWRLLGEFKYNVFTGLWLIFFLYLALGIMVGGLASSLVKEELVDERSARMITGIGFGLSSIVASVFFFIHGKMMLKAGPQKVAAYSSIISFSAFLLGIVVRTPGVQLGTLGAFGIALSGLMLASTLLVTEVPKEVRGTSVGL</sequence>
<feature type="transmembrane region" description="Helical" evidence="1">
    <location>
        <begin position="26"/>
        <end position="47"/>
    </location>
</feature>
<organism evidence="2 3">
    <name type="scientific">Pyrococcus furiosus (strain ATCC 43587 / DSM 3638 / JCM 8422 / Vc1)</name>
    <dbReference type="NCBI Taxonomy" id="186497"/>
    <lineage>
        <taxon>Archaea</taxon>
        <taxon>Methanobacteriati</taxon>
        <taxon>Methanobacteriota</taxon>
        <taxon>Thermococci</taxon>
        <taxon>Thermococcales</taxon>
        <taxon>Thermococcaceae</taxon>
        <taxon>Pyrococcus</taxon>
    </lineage>
</organism>
<dbReference type="SUPFAM" id="SSF103473">
    <property type="entry name" value="MFS general substrate transporter"/>
    <property type="match status" value="1"/>
</dbReference>
<keyword evidence="1" id="KW-1133">Transmembrane helix</keyword>
<feature type="transmembrane region" description="Helical" evidence="1">
    <location>
        <begin position="68"/>
        <end position="94"/>
    </location>
</feature>
<dbReference type="Pfam" id="PF07690">
    <property type="entry name" value="MFS_1"/>
    <property type="match status" value="1"/>
</dbReference>
<dbReference type="EMBL" id="CP023154">
    <property type="protein sequence ID" value="QEK78393.1"/>
    <property type="molecule type" value="Genomic_DNA"/>
</dbReference>
<evidence type="ECO:0000313" key="2">
    <source>
        <dbReference type="EMBL" id="QEK78393.1"/>
    </source>
</evidence>
<keyword evidence="1" id="KW-0812">Transmembrane</keyword>
<dbReference type="AlphaFoldDB" id="A0A5C0XNF2"/>
<feature type="transmembrane region" description="Helical" evidence="1">
    <location>
        <begin position="106"/>
        <end position="126"/>
    </location>
</feature>
<reference evidence="2 3" key="1">
    <citation type="submission" date="2017-08" db="EMBL/GenBank/DDBJ databases">
        <title>Resequencing and Reannotation of the genome of Pyrococcus furiosus type strain DSM3638.</title>
        <authorList>
            <person name="Reichelt R.M."/>
            <person name="Bunk B."/>
        </authorList>
    </citation>
    <scope>NUCLEOTIDE SEQUENCE [LARGE SCALE GENOMIC DNA]</scope>
    <source>
        <strain evidence="2 3">DSM 3638</strain>
    </source>
</reference>
<feature type="transmembrane region" description="Helical" evidence="1">
    <location>
        <begin position="138"/>
        <end position="156"/>
    </location>
</feature>
<dbReference type="GO" id="GO:0022857">
    <property type="term" value="F:transmembrane transporter activity"/>
    <property type="evidence" value="ECO:0007669"/>
    <property type="project" value="InterPro"/>
</dbReference>
<accession>A0A5C0XNF2</accession>
<evidence type="ECO:0000256" key="1">
    <source>
        <dbReference type="SAM" id="Phobius"/>
    </source>
</evidence>
<dbReference type="Proteomes" id="UP000324354">
    <property type="component" value="Chromosome"/>
</dbReference>
<keyword evidence="1" id="KW-0472">Membrane</keyword>
<feature type="transmembrane region" description="Helical" evidence="1">
    <location>
        <begin position="162"/>
        <end position="184"/>
    </location>
</feature>
<protein>
    <submittedName>
        <fullName evidence="2">MFS transporter</fullName>
    </submittedName>
</protein>
<gene>
    <name evidence="2" type="ORF">PFDSM3638_03480</name>
</gene>
<dbReference type="InterPro" id="IPR036259">
    <property type="entry name" value="MFS_trans_sf"/>
</dbReference>
<dbReference type="InterPro" id="IPR011701">
    <property type="entry name" value="MFS"/>
</dbReference>
<name>A0A5C0XNF2_PYRFU</name>
<dbReference type="Gene3D" id="1.20.1250.20">
    <property type="entry name" value="MFS general substrate transporter like domains"/>
    <property type="match status" value="1"/>
</dbReference>
<proteinExistence type="predicted"/>